<name>A0A9N8DUP2_9STRA</name>
<dbReference type="PROSITE" id="PS50125">
    <property type="entry name" value="GUANYLATE_CYCLASE_2"/>
    <property type="match status" value="1"/>
</dbReference>
<dbReference type="GO" id="GO:0005886">
    <property type="term" value="C:plasma membrane"/>
    <property type="evidence" value="ECO:0007669"/>
    <property type="project" value="TreeGrafter"/>
</dbReference>
<dbReference type="InterPro" id="IPR050401">
    <property type="entry name" value="Cyclic_nucleotide_synthase"/>
</dbReference>
<dbReference type="CDD" id="cd07302">
    <property type="entry name" value="CHD"/>
    <property type="match status" value="1"/>
</dbReference>
<keyword evidence="4 7" id="KW-1133">Transmembrane helix</keyword>
<dbReference type="PANTHER" id="PTHR11920:SF335">
    <property type="entry name" value="GUANYLATE CYCLASE"/>
    <property type="match status" value="1"/>
</dbReference>
<dbReference type="OrthoDB" id="10006362at2759"/>
<dbReference type="InterPro" id="IPR001054">
    <property type="entry name" value="A/G_cyclase"/>
</dbReference>
<accession>A0A9N8DUP2</accession>
<evidence type="ECO:0000256" key="4">
    <source>
        <dbReference type="ARBA" id="ARBA00022989"/>
    </source>
</evidence>
<reference evidence="9" key="1">
    <citation type="submission" date="2020-06" db="EMBL/GenBank/DDBJ databases">
        <authorList>
            <consortium name="Plant Systems Biology data submission"/>
        </authorList>
    </citation>
    <scope>NUCLEOTIDE SEQUENCE</scope>
    <source>
        <strain evidence="9">D6</strain>
    </source>
</reference>
<evidence type="ECO:0000256" key="2">
    <source>
        <dbReference type="ARBA" id="ARBA00022692"/>
    </source>
</evidence>
<keyword evidence="3" id="KW-0547">Nucleotide-binding</keyword>
<keyword evidence="2 7" id="KW-0812">Transmembrane</keyword>
<keyword evidence="6" id="KW-0456">Lyase</keyword>
<organism evidence="9 10">
    <name type="scientific">Seminavis robusta</name>
    <dbReference type="NCBI Taxonomy" id="568900"/>
    <lineage>
        <taxon>Eukaryota</taxon>
        <taxon>Sar</taxon>
        <taxon>Stramenopiles</taxon>
        <taxon>Ochrophyta</taxon>
        <taxon>Bacillariophyta</taxon>
        <taxon>Bacillariophyceae</taxon>
        <taxon>Bacillariophycidae</taxon>
        <taxon>Naviculales</taxon>
        <taxon>Naviculaceae</taxon>
        <taxon>Seminavis</taxon>
    </lineage>
</organism>
<dbReference type="GO" id="GO:0035556">
    <property type="term" value="P:intracellular signal transduction"/>
    <property type="evidence" value="ECO:0007669"/>
    <property type="project" value="InterPro"/>
</dbReference>
<protein>
    <submittedName>
        <fullName evidence="9">Receptor-type guanylate cyclase gcy</fullName>
    </submittedName>
</protein>
<dbReference type="GO" id="GO:0004016">
    <property type="term" value="F:adenylate cyclase activity"/>
    <property type="evidence" value="ECO:0007669"/>
    <property type="project" value="TreeGrafter"/>
</dbReference>
<evidence type="ECO:0000256" key="6">
    <source>
        <dbReference type="ARBA" id="ARBA00023239"/>
    </source>
</evidence>
<evidence type="ECO:0000256" key="5">
    <source>
        <dbReference type="ARBA" id="ARBA00023136"/>
    </source>
</evidence>
<evidence type="ECO:0000256" key="3">
    <source>
        <dbReference type="ARBA" id="ARBA00022741"/>
    </source>
</evidence>
<dbReference type="InterPro" id="IPR029787">
    <property type="entry name" value="Nucleotide_cyclase"/>
</dbReference>
<evidence type="ECO:0000256" key="7">
    <source>
        <dbReference type="SAM" id="Phobius"/>
    </source>
</evidence>
<dbReference type="Gene3D" id="3.30.70.1230">
    <property type="entry name" value="Nucleotide cyclase"/>
    <property type="match status" value="1"/>
</dbReference>
<dbReference type="GO" id="GO:0001653">
    <property type="term" value="F:peptide receptor activity"/>
    <property type="evidence" value="ECO:0007669"/>
    <property type="project" value="TreeGrafter"/>
</dbReference>
<dbReference type="EMBL" id="CAICTM010000303">
    <property type="protein sequence ID" value="CAB9507389.1"/>
    <property type="molecule type" value="Genomic_DNA"/>
</dbReference>
<dbReference type="GO" id="GO:0000166">
    <property type="term" value="F:nucleotide binding"/>
    <property type="evidence" value="ECO:0007669"/>
    <property type="project" value="UniProtKB-KW"/>
</dbReference>
<feature type="transmembrane region" description="Helical" evidence="7">
    <location>
        <begin position="66"/>
        <end position="85"/>
    </location>
</feature>
<keyword evidence="9" id="KW-0675">Receptor</keyword>
<dbReference type="SUPFAM" id="SSF55073">
    <property type="entry name" value="Nucleotide cyclase"/>
    <property type="match status" value="1"/>
</dbReference>
<feature type="transmembrane region" description="Helical" evidence="7">
    <location>
        <begin position="447"/>
        <end position="471"/>
    </location>
</feature>
<sequence>MHKMDQFQDDLNDSYNSNISHEEEAVSVVIGMTEEDRDEQEQKKQNEELLHIVRTENQAVFCLRRTLLVCLLVSAIACALLVFLYSSNEEQEAYNEQFDSDAQKLFDSIGTNFDLTMGTADAFMFQIISQAKSTNTVWPYVTIPDLPQKSAKLISQTDSIYMAFYPLITGEKRQAWENFTRDNDGWVQDSLRVQARNPNFHGPVLENYNYTVSHVIWKNDGPESYENEGPFLPSWMGSPVIPSIYYPYNWNSLAYEAFSKGLVTGMETLSVVVTAVANHADPNDPVAVAQAATSSDWAIPYLDSNEDTNEPFADMYYPVIDSIDDVQIKTTDQTEALGSVGFTFYWRHVLKGSLPHKSQGVIIVFHNDCGDQVFTYQIDGKEPTFLGFEDLHDPQYDNKAMTRNLNQLINVNGIYSGLPMNDEFCPYTLTIYPSSTMKDMFVTKDPVIYAIAVTVIFLFTTLTFISYDWFVNRRQNLIKKRALASGEIVASLFPEQVRNQLYQDKAGKDGRNSRNPFGESRSLLATSNLGKNSSNRGGNGSPNAHLYKDTSIFFADLVGFTSWSSTRKPEEVFELLETLYGEFDKIARRRNVFKVETIGDCYVAATGIPDPQPQHAVIMAKFAQECLEKIHVVTQELAGKLGEDTMDLAMRVGVNSGSTTAGVLRGEKGRFQLFGDTVNTAARMESNGVKNRIQVSQATADELIKAGKGGWLIPRKESVVAKGKGEMKTYFVTVKRSNNTASVVSDPIGDSSSAMGRLRNRSNLDDIPSLLPIEHTIEVVPLHGFRCF</sequence>
<proteinExistence type="predicted"/>
<evidence type="ECO:0000313" key="10">
    <source>
        <dbReference type="Proteomes" id="UP001153069"/>
    </source>
</evidence>
<dbReference type="GO" id="GO:0004383">
    <property type="term" value="F:guanylate cyclase activity"/>
    <property type="evidence" value="ECO:0007669"/>
    <property type="project" value="TreeGrafter"/>
</dbReference>
<gene>
    <name evidence="9" type="ORF">SEMRO_304_G112610.1</name>
</gene>
<dbReference type="PANTHER" id="PTHR11920">
    <property type="entry name" value="GUANYLYL CYCLASE"/>
    <property type="match status" value="1"/>
</dbReference>
<keyword evidence="5 7" id="KW-0472">Membrane</keyword>
<comment type="subcellular location">
    <subcellularLocation>
        <location evidence="1">Membrane</location>
    </subcellularLocation>
</comment>
<comment type="caution">
    <text evidence="9">The sequence shown here is derived from an EMBL/GenBank/DDBJ whole genome shotgun (WGS) entry which is preliminary data.</text>
</comment>
<dbReference type="SMART" id="SM00044">
    <property type="entry name" value="CYCc"/>
    <property type="match status" value="1"/>
</dbReference>
<keyword evidence="10" id="KW-1185">Reference proteome</keyword>
<dbReference type="AlphaFoldDB" id="A0A9N8DUP2"/>
<evidence type="ECO:0000259" key="8">
    <source>
        <dbReference type="PROSITE" id="PS50125"/>
    </source>
</evidence>
<dbReference type="GO" id="GO:0007168">
    <property type="term" value="P:receptor guanylyl cyclase signaling pathway"/>
    <property type="evidence" value="ECO:0007669"/>
    <property type="project" value="TreeGrafter"/>
</dbReference>
<evidence type="ECO:0000256" key="1">
    <source>
        <dbReference type="ARBA" id="ARBA00004370"/>
    </source>
</evidence>
<dbReference type="Pfam" id="PF00211">
    <property type="entry name" value="Guanylate_cyc"/>
    <property type="match status" value="1"/>
</dbReference>
<dbReference type="Proteomes" id="UP001153069">
    <property type="component" value="Unassembled WGS sequence"/>
</dbReference>
<feature type="domain" description="Guanylate cyclase" evidence="8">
    <location>
        <begin position="551"/>
        <end position="685"/>
    </location>
</feature>
<evidence type="ECO:0000313" key="9">
    <source>
        <dbReference type="EMBL" id="CAB9507389.1"/>
    </source>
</evidence>